<dbReference type="AlphaFoldDB" id="A0A4R3YF38"/>
<feature type="transmembrane region" description="Helical" evidence="1">
    <location>
        <begin position="119"/>
        <end position="137"/>
    </location>
</feature>
<sequence>MGLSDGLFTLPYSLDINKIKHNQLYSKLMNAIPLDIQIKPITKTALLWLWRFSVGLLVLLVLGLAWLVAFADLFVAGSDLGYNLGLAGGLIMLSLLLYPLRKRVRALERLGQMENWFRYHMFMGIGGPVLILFHTTFKTGSMNANIALLSMLLVALSGVVGRFVYRRIHRGMYGREITLAELEAEFKERQEHIGSVFSLQPNIEHRLKDFHQAAFAPIDSTLHRVWRFMTMRHRGKKLSRRIRHDAKKVLVAEAKKQGWPHAQLLLNYNLAKRQIDDYLFAIIRLAQMAGWTKLFSLWHLAHVPFIYLLVFSGIAHVIAVHLY</sequence>
<comment type="caution">
    <text evidence="2">The sequence shown here is derived from an EMBL/GenBank/DDBJ whole genome shotgun (WGS) entry which is preliminary data.</text>
</comment>
<organism evidence="2 3">
    <name type="scientific">Sulfurirhabdus autotrophica</name>
    <dbReference type="NCBI Taxonomy" id="1706046"/>
    <lineage>
        <taxon>Bacteria</taxon>
        <taxon>Pseudomonadati</taxon>
        <taxon>Pseudomonadota</taxon>
        <taxon>Betaproteobacteria</taxon>
        <taxon>Nitrosomonadales</taxon>
        <taxon>Sulfuricellaceae</taxon>
        <taxon>Sulfurirhabdus</taxon>
    </lineage>
</organism>
<protein>
    <recommendedName>
        <fullName evidence="4">Ferric reductase like protein</fullName>
    </recommendedName>
</protein>
<evidence type="ECO:0000313" key="3">
    <source>
        <dbReference type="Proteomes" id="UP000295367"/>
    </source>
</evidence>
<keyword evidence="1" id="KW-0812">Transmembrane</keyword>
<feature type="transmembrane region" description="Helical" evidence="1">
    <location>
        <begin position="48"/>
        <end position="68"/>
    </location>
</feature>
<feature type="transmembrane region" description="Helical" evidence="1">
    <location>
        <begin position="304"/>
        <end position="322"/>
    </location>
</feature>
<evidence type="ECO:0008006" key="4">
    <source>
        <dbReference type="Google" id="ProtNLM"/>
    </source>
</evidence>
<gene>
    <name evidence="2" type="ORF">EDC63_10231</name>
</gene>
<dbReference type="Proteomes" id="UP000295367">
    <property type="component" value="Unassembled WGS sequence"/>
</dbReference>
<keyword evidence="1" id="KW-0472">Membrane</keyword>
<proteinExistence type="predicted"/>
<dbReference type="EMBL" id="SMCO01000002">
    <property type="protein sequence ID" value="TCV89514.1"/>
    <property type="molecule type" value="Genomic_DNA"/>
</dbReference>
<keyword evidence="3" id="KW-1185">Reference proteome</keyword>
<feature type="transmembrane region" description="Helical" evidence="1">
    <location>
        <begin position="143"/>
        <end position="165"/>
    </location>
</feature>
<evidence type="ECO:0000313" key="2">
    <source>
        <dbReference type="EMBL" id="TCV89514.1"/>
    </source>
</evidence>
<keyword evidence="1" id="KW-1133">Transmembrane helix</keyword>
<feature type="transmembrane region" description="Helical" evidence="1">
    <location>
        <begin position="80"/>
        <end position="98"/>
    </location>
</feature>
<reference evidence="2 3" key="1">
    <citation type="submission" date="2019-03" db="EMBL/GenBank/DDBJ databases">
        <title>Genomic Encyclopedia of Type Strains, Phase IV (KMG-IV): sequencing the most valuable type-strain genomes for metagenomic binning, comparative biology and taxonomic classification.</title>
        <authorList>
            <person name="Goeker M."/>
        </authorList>
    </citation>
    <scope>NUCLEOTIDE SEQUENCE [LARGE SCALE GENOMIC DNA]</scope>
    <source>
        <strain evidence="2 3">DSM 100309</strain>
    </source>
</reference>
<evidence type="ECO:0000256" key="1">
    <source>
        <dbReference type="SAM" id="Phobius"/>
    </source>
</evidence>
<name>A0A4R3YF38_9PROT</name>
<accession>A0A4R3YF38</accession>